<keyword evidence="3" id="KW-1185">Reference proteome</keyword>
<organism evidence="2 3">
    <name type="scientific">Gonium pectorale</name>
    <name type="common">Green alga</name>
    <dbReference type="NCBI Taxonomy" id="33097"/>
    <lineage>
        <taxon>Eukaryota</taxon>
        <taxon>Viridiplantae</taxon>
        <taxon>Chlorophyta</taxon>
        <taxon>core chlorophytes</taxon>
        <taxon>Chlorophyceae</taxon>
        <taxon>CS clade</taxon>
        <taxon>Chlamydomonadales</taxon>
        <taxon>Volvocaceae</taxon>
        <taxon>Gonium</taxon>
    </lineage>
</organism>
<dbReference type="Pfam" id="PF08969">
    <property type="entry name" value="USP8_dimer"/>
    <property type="match status" value="1"/>
</dbReference>
<reference evidence="3" key="1">
    <citation type="journal article" date="2016" name="Nat. Commun.">
        <title>The Gonium pectorale genome demonstrates co-option of cell cycle regulation during the evolution of multicellularity.</title>
        <authorList>
            <person name="Hanschen E.R."/>
            <person name="Marriage T.N."/>
            <person name="Ferris P.J."/>
            <person name="Hamaji T."/>
            <person name="Toyoda A."/>
            <person name="Fujiyama A."/>
            <person name="Neme R."/>
            <person name="Noguchi H."/>
            <person name="Minakuchi Y."/>
            <person name="Suzuki M."/>
            <person name="Kawai-Toyooka H."/>
            <person name="Smith D.R."/>
            <person name="Sparks H."/>
            <person name="Anderson J."/>
            <person name="Bakaric R."/>
            <person name="Luria V."/>
            <person name="Karger A."/>
            <person name="Kirschner M.W."/>
            <person name="Durand P.M."/>
            <person name="Michod R.E."/>
            <person name="Nozaki H."/>
            <person name="Olson B.J."/>
        </authorList>
    </citation>
    <scope>NUCLEOTIDE SEQUENCE [LARGE SCALE GENOMIC DNA]</scope>
    <source>
        <strain evidence="3">NIES-2863</strain>
    </source>
</reference>
<evidence type="ECO:0000313" key="3">
    <source>
        <dbReference type="Proteomes" id="UP000075714"/>
    </source>
</evidence>
<dbReference type="InterPro" id="IPR015063">
    <property type="entry name" value="USP8_dimer"/>
</dbReference>
<sequence length="89" mass="9745">MPAVGRGTRPKSLVEHLSEQAPTRAVNDIVGIGRYLMSARLLLNQAAEYRAIGNEEQLYVILLRFARFVGQPSALRACIQPGGLAMPRV</sequence>
<name>A0A150FUV6_GONPE</name>
<evidence type="ECO:0000259" key="1">
    <source>
        <dbReference type="Pfam" id="PF08969"/>
    </source>
</evidence>
<proteinExistence type="predicted"/>
<feature type="domain" description="USP8 dimerisation" evidence="1">
    <location>
        <begin position="11"/>
        <end position="68"/>
    </location>
</feature>
<comment type="caution">
    <text evidence="2">The sequence shown here is derived from an EMBL/GenBank/DDBJ whole genome shotgun (WGS) entry which is preliminary data.</text>
</comment>
<dbReference type="Proteomes" id="UP000075714">
    <property type="component" value="Unassembled WGS sequence"/>
</dbReference>
<evidence type="ECO:0000313" key="2">
    <source>
        <dbReference type="EMBL" id="KXZ40820.1"/>
    </source>
</evidence>
<dbReference type="AlphaFoldDB" id="A0A150FUV6"/>
<protein>
    <recommendedName>
        <fullName evidence="1">USP8 dimerisation domain-containing protein</fullName>
    </recommendedName>
</protein>
<dbReference type="EMBL" id="LSYV01002106">
    <property type="protein sequence ID" value="KXZ40820.1"/>
    <property type="molecule type" value="Genomic_DNA"/>
</dbReference>
<gene>
    <name evidence="2" type="ORF">GPECTOR_2117g1104</name>
</gene>
<dbReference type="Gene3D" id="1.20.58.80">
    <property type="entry name" value="Phosphotransferase system, lactose/cellobiose-type IIA subunit"/>
    <property type="match status" value="1"/>
</dbReference>
<accession>A0A150FUV6</accession>
<dbReference type="OrthoDB" id="3640at2759"/>